<dbReference type="AlphaFoldDB" id="X1D6P9"/>
<comment type="caution">
    <text evidence="2">The sequence shown here is derived from an EMBL/GenBank/DDBJ whole genome shotgun (WGS) entry which is preliminary data.</text>
</comment>
<dbReference type="Gene3D" id="2.60.120.260">
    <property type="entry name" value="Galactose-binding domain-like"/>
    <property type="match status" value="1"/>
</dbReference>
<evidence type="ECO:0000313" key="2">
    <source>
        <dbReference type="EMBL" id="GAG92136.1"/>
    </source>
</evidence>
<accession>X1D6P9</accession>
<dbReference type="InterPro" id="IPR032740">
    <property type="entry name" value="GxDLY"/>
</dbReference>
<proteinExistence type="predicted"/>
<feature type="non-terminal residue" evidence="2">
    <location>
        <position position="1"/>
    </location>
</feature>
<feature type="domain" description="SGNH hydrolase-type esterase N-terminal" evidence="1">
    <location>
        <begin position="3"/>
        <end position="87"/>
    </location>
</feature>
<sequence length="101" mass="11773">ILLRVELREKSGMYHMPATGQSGFDLYMKDGEVQRYLKTTRFPADTIRYQVELLNSDQKQMRDFTLNFPLYNGVNSVLVGIEAQSRIRTPKPFFRQGKIVI</sequence>
<gene>
    <name evidence="2" type="ORF">S01H4_42581</name>
</gene>
<dbReference type="Pfam" id="PF14607">
    <property type="entry name" value="GxDLY"/>
    <property type="match status" value="1"/>
</dbReference>
<name>X1D6P9_9ZZZZ</name>
<reference evidence="2" key="1">
    <citation type="journal article" date="2014" name="Front. Microbiol.">
        <title>High frequency of phylogenetically diverse reductive dehalogenase-homologous genes in deep subseafloor sedimentary metagenomes.</title>
        <authorList>
            <person name="Kawai M."/>
            <person name="Futagami T."/>
            <person name="Toyoda A."/>
            <person name="Takaki Y."/>
            <person name="Nishi S."/>
            <person name="Hori S."/>
            <person name="Arai W."/>
            <person name="Tsubouchi T."/>
            <person name="Morono Y."/>
            <person name="Uchiyama I."/>
            <person name="Ito T."/>
            <person name="Fujiyama A."/>
            <person name="Inagaki F."/>
            <person name="Takami H."/>
        </authorList>
    </citation>
    <scope>NUCLEOTIDE SEQUENCE</scope>
    <source>
        <strain evidence="2">Expedition CK06-06</strain>
    </source>
</reference>
<evidence type="ECO:0000259" key="1">
    <source>
        <dbReference type="Pfam" id="PF14607"/>
    </source>
</evidence>
<dbReference type="EMBL" id="BART01023398">
    <property type="protein sequence ID" value="GAG92136.1"/>
    <property type="molecule type" value="Genomic_DNA"/>
</dbReference>
<organism evidence="2">
    <name type="scientific">marine sediment metagenome</name>
    <dbReference type="NCBI Taxonomy" id="412755"/>
    <lineage>
        <taxon>unclassified sequences</taxon>
        <taxon>metagenomes</taxon>
        <taxon>ecological metagenomes</taxon>
    </lineage>
</organism>
<protein>
    <recommendedName>
        <fullName evidence="1">SGNH hydrolase-type esterase N-terminal domain-containing protein</fullName>
    </recommendedName>
</protein>